<keyword evidence="3" id="KW-1185">Reference proteome</keyword>
<name>A0A1D2VGE8_9ASCO</name>
<protein>
    <submittedName>
        <fullName evidence="2">Uncharacterized protein</fullName>
    </submittedName>
</protein>
<keyword evidence="1" id="KW-1133">Transmembrane helix</keyword>
<proteinExistence type="predicted"/>
<reference evidence="3" key="1">
    <citation type="submission" date="2016-05" db="EMBL/GenBank/DDBJ databases">
        <title>Comparative genomics of biotechnologically important yeasts.</title>
        <authorList>
            <consortium name="DOE Joint Genome Institute"/>
            <person name="Riley R."/>
            <person name="Haridas S."/>
            <person name="Wolfe K.H."/>
            <person name="Lopes M.R."/>
            <person name="Hittinger C.T."/>
            <person name="Goker M."/>
            <person name="Salamov A."/>
            <person name="Wisecaver J."/>
            <person name="Long T.M."/>
            <person name="Aerts A.L."/>
            <person name="Barry K."/>
            <person name="Choi C."/>
            <person name="Clum A."/>
            <person name="Coughlan A.Y."/>
            <person name="Deshpande S."/>
            <person name="Douglass A.P."/>
            <person name="Hanson S.J."/>
            <person name="Klenk H.-P."/>
            <person name="Labutti K."/>
            <person name="Lapidus A."/>
            <person name="Lindquist E."/>
            <person name="Lipzen A."/>
            <person name="Meier-Kolthoff J.P."/>
            <person name="Ohm R.A."/>
            <person name="Otillar R.P."/>
            <person name="Pangilinan J."/>
            <person name="Peng Y."/>
            <person name="Rokas A."/>
            <person name="Rosa C.A."/>
            <person name="Scheuner C."/>
            <person name="Sibirny A.A."/>
            <person name="Slot J.C."/>
            <person name="Stielow J.B."/>
            <person name="Sun H."/>
            <person name="Kurtzman C.P."/>
            <person name="Blackwell M."/>
            <person name="Grigoriev I.V."/>
            <person name="Jeffries T.W."/>
        </authorList>
    </citation>
    <scope>NUCLEOTIDE SEQUENCE [LARGE SCALE GENOMIC DNA]</scope>
    <source>
        <strain evidence="3">DSM 1968</strain>
    </source>
</reference>
<organism evidence="2 3">
    <name type="scientific">Ascoidea rubescens DSM 1968</name>
    <dbReference type="NCBI Taxonomy" id="1344418"/>
    <lineage>
        <taxon>Eukaryota</taxon>
        <taxon>Fungi</taxon>
        <taxon>Dikarya</taxon>
        <taxon>Ascomycota</taxon>
        <taxon>Saccharomycotina</taxon>
        <taxon>Saccharomycetes</taxon>
        <taxon>Ascoideaceae</taxon>
        <taxon>Ascoidea</taxon>
    </lineage>
</organism>
<evidence type="ECO:0000313" key="2">
    <source>
        <dbReference type="EMBL" id="ODV60738.1"/>
    </source>
</evidence>
<sequence>MDRELWNHLGVYPVDQKLIINLNIFSVFKLIFVIHLIIVYFIFYYYFKIVYFLVINFHSLLNSNLFDLGFLNSNLNNINDENDRNDNNSYHINLPDLIVQFKNDLNSFIINLFYFKNYKINYKFWYHFLDLFQYLINIKLNFFITGDTIDLDNNSIILSNHKSLLDYLIFPYLSNYFIKLYNKNNKNGKDKEDSKIFINLNFLTWALIWQFPSLKLFLNLFNLNENWLLNNDDLTYLFEKKNLLQSFSNHTHDDEKNTNTNKNKNKNININWLILYPEVNIFTLKNLKIQNNNSVTYKFLSNLLYPRFSFLYPFFNYLDDLNINNKKFINLNDFNSFNNYNRIYDISIIYYIIGNNNHSHNHNHNHDGENDLNFNFNPPTILQLLLSNNIKSLNIRININSIQYPKLRHLKKKKNFEKWFESYWFKKDKSINLIMKNIINTNVINKKHSKSKQNKVK</sequence>
<keyword evidence="1" id="KW-0472">Membrane</keyword>
<dbReference type="STRING" id="1344418.A0A1D2VGE8"/>
<dbReference type="RefSeq" id="XP_020047045.1">
    <property type="nucleotide sequence ID" value="XM_020194842.1"/>
</dbReference>
<dbReference type="Proteomes" id="UP000095038">
    <property type="component" value="Unassembled WGS sequence"/>
</dbReference>
<dbReference type="EMBL" id="KV454481">
    <property type="protein sequence ID" value="ODV60738.1"/>
    <property type="molecule type" value="Genomic_DNA"/>
</dbReference>
<dbReference type="SUPFAM" id="SSF69593">
    <property type="entry name" value="Glycerol-3-phosphate (1)-acyltransferase"/>
    <property type="match status" value="1"/>
</dbReference>
<evidence type="ECO:0000313" key="3">
    <source>
        <dbReference type="Proteomes" id="UP000095038"/>
    </source>
</evidence>
<feature type="transmembrane region" description="Helical" evidence="1">
    <location>
        <begin position="20"/>
        <end position="47"/>
    </location>
</feature>
<dbReference type="GeneID" id="30968478"/>
<dbReference type="InParanoid" id="A0A1D2VGE8"/>
<evidence type="ECO:0000256" key="1">
    <source>
        <dbReference type="SAM" id="Phobius"/>
    </source>
</evidence>
<accession>A0A1D2VGE8</accession>
<gene>
    <name evidence="2" type="ORF">ASCRUDRAFT_8338</name>
</gene>
<dbReference type="FunCoup" id="A0A1D2VGE8">
    <property type="interactions" value="26"/>
</dbReference>
<dbReference type="AlphaFoldDB" id="A0A1D2VGE8"/>
<dbReference type="OrthoDB" id="189226at2759"/>
<keyword evidence="1" id="KW-0812">Transmembrane</keyword>